<dbReference type="GeneTree" id="ENSGT01150000286925"/>
<dbReference type="PANTHER" id="PTHR31635">
    <property type="entry name" value="REVERSE TRANSCRIPTASE DOMAIN-CONTAINING PROTEIN-RELATED"/>
    <property type="match status" value="1"/>
</dbReference>
<dbReference type="OMA" id="CINGEDH"/>
<proteinExistence type="predicted"/>
<dbReference type="CDD" id="cd01650">
    <property type="entry name" value="RT_nLTR_like"/>
    <property type="match status" value="1"/>
</dbReference>
<dbReference type="SUPFAM" id="SSF56672">
    <property type="entry name" value="DNA/RNA polymerases"/>
    <property type="match status" value="1"/>
</dbReference>
<dbReference type="PROSITE" id="PS50878">
    <property type="entry name" value="RT_POL"/>
    <property type="match status" value="1"/>
</dbReference>
<dbReference type="AlphaFoldDB" id="A0A669DS28"/>
<dbReference type="Proteomes" id="UP000005207">
    <property type="component" value="Linkage group LG11"/>
</dbReference>
<reference evidence="3" key="1">
    <citation type="submission" date="2012-01" db="EMBL/GenBank/DDBJ databases">
        <title>The Genome Sequence of Oreochromis niloticus (Nile Tilapia).</title>
        <authorList>
            <consortium name="Broad Institute Genome Assembly Team"/>
            <consortium name="Broad Institute Sequencing Platform"/>
            <person name="Di Palma F."/>
            <person name="Johnson J."/>
            <person name="Lander E.S."/>
            <person name="Lindblad-Toh K."/>
        </authorList>
    </citation>
    <scope>NUCLEOTIDE SEQUENCE [LARGE SCALE GENOMIC DNA]</scope>
</reference>
<name>A0A669DS28_ORENI</name>
<dbReference type="InterPro" id="IPR043502">
    <property type="entry name" value="DNA/RNA_pol_sf"/>
</dbReference>
<dbReference type="PANTHER" id="PTHR31635:SF196">
    <property type="entry name" value="REVERSE TRANSCRIPTASE DOMAIN-CONTAINING PROTEIN-RELATED"/>
    <property type="match status" value="1"/>
</dbReference>
<evidence type="ECO:0000313" key="3">
    <source>
        <dbReference type="Proteomes" id="UP000005207"/>
    </source>
</evidence>
<dbReference type="Ensembl" id="ENSONIT00000060599.1">
    <property type="protein sequence ID" value="ENSONIP00000075976.1"/>
    <property type="gene ID" value="ENSONIG00000039092.1"/>
</dbReference>
<dbReference type="Pfam" id="PF00078">
    <property type="entry name" value="RVT_1"/>
    <property type="match status" value="1"/>
</dbReference>
<protein>
    <recommendedName>
        <fullName evidence="1">Reverse transcriptase domain-containing protein</fullName>
    </recommendedName>
</protein>
<dbReference type="InterPro" id="IPR000477">
    <property type="entry name" value="RT_dom"/>
</dbReference>
<sequence length="365" mass="42825">MWTKLFASILSKRLESIFPELIDLDQTGFVSNRQTQDNLRRTLQVMNHITSENISAMLISLDAQKAFDSVGWEYLFRVLARFGFKDGFIKCIKVLYYSPTARIRFNGHLSQNICLKRGTRQGCPLSSSLFALCIEPLAQAIRENSEIKGIMIRGEEHKTCMFADDVLLFITNPESSLFKLMALLKVYNQYSGYKLNIQKTQSLTFNYTPLPETKKKFNFKWDSPTIKYLGVNLTKDMSKLYENNYGPINKEIKSDMSRWSLLPLDMSNRIEIIKMNVLPRILYLFQSLPLEIPQKQFDEWDRWISRFIWNSRRPRVQYKTLQLKKEKGGRALPCLQDYYYAAQLKPLVNWCSPNYEAKWKTMEIT</sequence>
<keyword evidence="3" id="KW-1185">Reference proteome</keyword>
<dbReference type="Ensembl" id="ENSONIT00000072075.1">
    <property type="protein sequence ID" value="ENSONIP00000063328.1"/>
    <property type="gene ID" value="ENSONIG00000035618.1"/>
</dbReference>
<accession>A0A669DS28</accession>
<reference evidence="2" key="2">
    <citation type="submission" date="2025-05" db="UniProtKB">
        <authorList>
            <consortium name="Ensembl"/>
        </authorList>
    </citation>
    <scope>IDENTIFICATION</scope>
</reference>
<feature type="domain" description="Reverse transcriptase" evidence="1">
    <location>
        <begin position="1"/>
        <end position="233"/>
    </location>
</feature>
<evidence type="ECO:0000259" key="1">
    <source>
        <dbReference type="PROSITE" id="PS50878"/>
    </source>
</evidence>
<organism evidence="2 3">
    <name type="scientific">Oreochromis niloticus</name>
    <name type="common">Nile tilapia</name>
    <name type="synonym">Tilapia nilotica</name>
    <dbReference type="NCBI Taxonomy" id="8128"/>
    <lineage>
        <taxon>Eukaryota</taxon>
        <taxon>Metazoa</taxon>
        <taxon>Chordata</taxon>
        <taxon>Craniata</taxon>
        <taxon>Vertebrata</taxon>
        <taxon>Euteleostomi</taxon>
        <taxon>Actinopterygii</taxon>
        <taxon>Neopterygii</taxon>
        <taxon>Teleostei</taxon>
        <taxon>Neoteleostei</taxon>
        <taxon>Acanthomorphata</taxon>
        <taxon>Ovalentaria</taxon>
        <taxon>Cichlomorphae</taxon>
        <taxon>Cichliformes</taxon>
        <taxon>Cichlidae</taxon>
        <taxon>African cichlids</taxon>
        <taxon>Pseudocrenilabrinae</taxon>
        <taxon>Oreochromini</taxon>
        <taxon>Oreochromis</taxon>
    </lineage>
</organism>
<evidence type="ECO:0000313" key="2">
    <source>
        <dbReference type="Ensembl" id="ENSONIP00000063328.1"/>
    </source>
</evidence>